<gene>
    <name evidence="1" type="ORF">THMIRHAT_07330</name>
</gene>
<sequence>MNNFFKVKKSAFWKKNGLLITLLIGLMGLMEMSVQTAYAATLNVQNLPQASTIQNLPSTGLNQIARKTVSDLVVAERQIPIKNIERYKTKDISGIADVGDLNNLITVNNFLPITTKDLNRLNIQNEFLKTYHQTELWLQNWQTQTESVQEMQHAQIALGEWQKLREKLMQLIAKQEEVDELLEYLKKLKTVSRSSVLPPVDIQNNLLVERQVKAASPQYFWPR</sequence>
<evidence type="ECO:0000313" key="1">
    <source>
        <dbReference type="EMBL" id="BBP42987.1"/>
    </source>
</evidence>
<dbReference type="RefSeq" id="WP_173290832.1">
    <property type="nucleotide sequence ID" value="NZ_AP021888.1"/>
</dbReference>
<protein>
    <submittedName>
        <fullName evidence="1">Uncharacterized protein</fullName>
    </submittedName>
</protein>
<keyword evidence="2" id="KW-1185">Reference proteome</keyword>
<accession>A0A6F8PLR5</accession>
<name>A0A6F8PLR5_9GAMM</name>
<dbReference type="AlphaFoldDB" id="A0A6F8PLR5"/>
<organism evidence="1 2">
    <name type="scientific">Thiosulfativibrio zosterae</name>
    <dbReference type="NCBI Taxonomy" id="2675053"/>
    <lineage>
        <taxon>Bacteria</taxon>
        <taxon>Pseudomonadati</taxon>
        <taxon>Pseudomonadota</taxon>
        <taxon>Gammaproteobacteria</taxon>
        <taxon>Thiotrichales</taxon>
        <taxon>Piscirickettsiaceae</taxon>
        <taxon>Thiosulfativibrio</taxon>
    </lineage>
</organism>
<reference evidence="2" key="1">
    <citation type="submission" date="2019-11" db="EMBL/GenBank/DDBJ databases">
        <title>Isolation and characterization of two novel species in the genus Thiomicrorhabdus.</title>
        <authorList>
            <person name="Mochizuki J."/>
            <person name="Kojima H."/>
            <person name="Fukui M."/>
        </authorList>
    </citation>
    <scope>NUCLEOTIDE SEQUENCE [LARGE SCALE GENOMIC DNA]</scope>
    <source>
        <strain evidence="2">AkT22</strain>
    </source>
</reference>
<evidence type="ECO:0000313" key="2">
    <source>
        <dbReference type="Proteomes" id="UP000501466"/>
    </source>
</evidence>
<dbReference type="Proteomes" id="UP000501466">
    <property type="component" value="Chromosome"/>
</dbReference>
<dbReference type="KEGG" id="tzo:THMIRHAT_07330"/>
<proteinExistence type="predicted"/>
<dbReference type="EMBL" id="AP021888">
    <property type="protein sequence ID" value="BBP42987.1"/>
    <property type="molecule type" value="Genomic_DNA"/>
</dbReference>